<dbReference type="InterPro" id="IPR042242">
    <property type="entry name" value="RecO_C"/>
</dbReference>
<dbReference type="Pfam" id="PF02565">
    <property type="entry name" value="RecO_C"/>
    <property type="match status" value="1"/>
</dbReference>
<dbReference type="Gene3D" id="1.20.1440.120">
    <property type="entry name" value="Recombination protein O, C-terminal domain"/>
    <property type="match status" value="1"/>
</dbReference>
<evidence type="ECO:0000256" key="2">
    <source>
        <dbReference type="ARBA" id="ARBA00021310"/>
    </source>
</evidence>
<evidence type="ECO:0000256" key="1">
    <source>
        <dbReference type="ARBA" id="ARBA00007452"/>
    </source>
</evidence>
<dbReference type="HAMAP" id="MF_00201">
    <property type="entry name" value="RecO"/>
    <property type="match status" value="1"/>
</dbReference>
<gene>
    <name evidence="7" type="primary">recO</name>
    <name evidence="9" type="ORF">CR203_01110</name>
</gene>
<dbReference type="PANTHER" id="PTHR33991">
    <property type="entry name" value="DNA REPAIR PROTEIN RECO"/>
    <property type="match status" value="1"/>
</dbReference>
<organism evidence="9 10">
    <name type="scientific">Salipaludibacillus neizhouensis</name>
    <dbReference type="NCBI Taxonomy" id="885475"/>
    <lineage>
        <taxon>Bacteria</taxon>
        <taxon>Bacillati</taxon>
        <taxon>Bacillota</taxon>
        <taxon>Bacilli</taxon>
        <taxon>Bacillales</taxon>
        <taxon>Bacillaceae</taxon>
    </lineage>
</organism>
<feature type="domain" description="DNA replication/recombination mediator RecO N-terminal" evidence="8">
    <location>
        <begin position="1"/>
        <end position="78"/>
    </location>
</feature>
<evidence type="ECO:0000256" key="5">
    <source>
        <dbReference type="ARBA" id="ARBA00023204"/>
    </source>
</evidence>
<evidence type="ECO:0000313" key="9">
    <source>
        <dbReference type="EMBL" id="RKL68682.1"/>
    </source>
</evidence>
<evidence type="ECO:0000313" key="10">
    <source>
        <dbReference type="Proteomes" id="UP000281498"/>
    </source>
</evidence>
<dbReference type="AlphaFoldDB" id="A0A3A9KDQ4"/>
<dbReference type="GO" id="GO:0006310">
    <property type="term" value="P:DNA recombination"/>
    <property type="evidence" value="ECO:0007669"/>
    <property type="project" value="UniProtKB-UniRule"/>
</dbReference>
<name>A0A3A9KDQ4_9BACI</name>
<proteinExistence type="inferred from homology"/>
<evidence type="ECO:0000256" key="3">
    <source>
        <dbReference type="ARBA" id="ARBA00022763"/>
    </source>
</evidence>
<dbReference type="InterPro" id="IPR003717">
    <property type="entry name" value="RecO"/>
</dbReference>
<dbReference type="Pfam" id="PF11967">
    <property type="entry name" value="RecO_N"/>
    <property type="match status" value="1"/>
</dbReference>
<dbReference type="RefSeq" id="WP_110936678.1">
    <property type="nucleotide sequence ID" value="NZ_KZ614146.1"/>
</dbReference>
<keyword evidence="3 7" id="KW-0227">DNA damage</keyword>
<evidence type="ECO:0000256" key="7">
    <source>
        <dbReference type="HAMAP-Rule" id="MF_00201"/>
    </source>
</evidence>
<dbReference type="NCBIfam" id="TIGR00613">
    <property type="entry name" value="reco"/>
    <property type="match status" value="1"/>
</dbReference>
<keyword evidence="4 7" id="KW-0233">DNA recombination</keyword>
<sequence length="253" mass="29240">MLQKIEGIVIRTTNYGESNKILTVYSREFGKVALMARGAKKPKSRFASSSQLFIYGSFVYHQSKGIGTLNQADILDSFREIRSDLMLTAYGAYMVELLDKLIDDREKNPYLFELIYQLLHHLNEGEDGEILLRIFETKMLAYTGSMPVLHECTNCGRFDLPFVFSLRQGGVLCSQCMHIDDYHLKVSSATIKLLQLFQQLNPTRIGHISVKTETKQQLKKVLEMYYQEHVGVYLKSKRFLDQMEKFTDQHIDT</sequence>
<comment type="similarity">
    <text evidence="1 7">Belongs to the RecO family.</text>
</comment>
<keyword evidence="5 7" id="KW-0234">DNA repair</keyword>
<dbReference type="GO" id="GO:0043590">
    <property type="term" value="C:bacterial nucleoid"/>
    <property type="evidence" value="ECO:0007669"/>
    <property type="project" value="TreeGrafter"/>
</dbReference>
<dbReference type="Proteomes" id="UP000281498">
    <property type="component" value="Unassembled WGS sequence"/>
</dbReference>
<dbReference type="InterPro" id="IPR037278">
    <property type="entry name" value="ARFGAP/RecO"/>
</dbReference>
<comment type="function">
    <text evidence="7">Involved in DNA repair and RecF pathway recombination.</text>
</comment>
<dbReference type="GO" id="GO:0006302">
    <property type="term" value="P:double-strand break repair"/>
    <property type="evidence" value="ECO:0007669"/>
    <property type="project" value="TreeGrafter"/>
</dbReference>
<dbReference type="EMBL" id="PDOE01000001">
    <property type="protein sequence ID" value="RKL68682.1"/>
    <property type="molecule type" value="Genomic_DNA"/>
</dbReference>
<accession>A0A3A9KDQ4</accession>
<evidence type="ECO:0000259" key="8">
    <source>
        <dbReference type="Pfam" id="PF11967"/>
    </source>
</evidence>
<reference evidence="9 10" key="1">
    <citation type="submission" date="2017-10" db="EMBL/GenBank/DDBJ databases">
        <title>Bacillus sp. nov., a halophilic bacterium isolated from a Keqin Lake.</title>
        <authorList>
            <person name="Wang H."/>
        </authorList>
    </citation>
    <scope>NUCLEOTIDE SEQUENCE [LARGE SCALE GENOMIC DNA]</scope>
    <source>
        <strain evidence="9 10">KCTC 13187</strain>
    </source>
</reference>
<dbReference type="SUPFAM" id="SSF50249">
    <property type="entry name" value="Nucleic acid-binding proteins"/>
    <property type="match status" value="1"/>
</dbReference>
<dbReference type="InterPro" id="IPR022572">
    <property type="entry name" value="DNA_rep/recomb_RecO_N"/>
</dbReference>
<comment type="caution">
    <text evidence="9">The sequence shown here is derived from an EMBL/GenBank/DDBJ whole genome shotgun (WGS) entry which is preliminary data.</text>
</comment>
<protein>
    <recommendedName>
        <fullName evidence="2 7">DNA repair protein RecO</fullName>
    </recommendedName>
    <alternativeName>
        <fullName evidence="6 7">Recombination protein O</fullName>
    </alternativeName>
</protein>
<dbReference type="PANTHER" id="PTHR33991:SF1">
    <property type="entry name" value="DNA REPAIR PROTEIN RECO"/>
    <property type="match status" value="1"/>
</dbReference>
<dbReference type="Gene3D" id="2.40.50.140">
    <property type="entry name" value="Nucleic acid-binding proteins"/>
    <property type="match status" value="1"/>
</dbReference>
<dbReference type="InterPro" id="IPR012340">
    <property type="entry name" value="NA-bd_OB-fold"/>
</dbReference>
<evidence type="ECO:0000256" key="6">
    <source>
        <dbReference type="ARBA" id="ARBA00033409"/>
    </source>
</evidence>
<dbReference type="SUPFAM" id="SSF57863">
    <property type="entry name" value="ArfGap/RecO-like zinc finger"/>
    <property type="match status" value="1"/>
</dbReference>
<dbReference type="OrthoDB" id="9797083at2"/>
<keyword evidence="10" id="KW-1185">Reference proteome</keyword>
<evidence type="ECO:0000256" key="4">
    <source>
        <dbReference type="ARBA" id="ARBA00023172"/>
    </source>
</evidence>